<comment type="cofactor">
    <cofactor evidence="7">
        <name>Mg(2+)</name>
        <dbReference type="ChEBI" id="CHEBI:18420"/>
    </cofactor>
    <text evidence="7">Binds 1 Mg(2+) ion per subunit.</text>
</comment>
<comment type="pathway">
    <text evidence="7">Carbohydrate metabolism; tricarboxylic acid cycle; succinate from succinyl-CoA (ligase route): step 1/1.</text>
</comment>
<dbReference type="EMBL" id="JACATZ010000003">
    <property type="protein sequence ID" value="NWJ47330.1"/>
    <property type="molecule type" value="Genomic_DNA"/>
</dbReference>
<keyword evidence="4 7" id="KW-0479">Metal-binding</keyword>
<comment type="function">
    <text evidence="7">Succinyl-CoA synthetase functions in the citric acid cycle (TCA), coupling the hydrolysis of succinyl-CoA to the synthesis of either ATP or GTP and thus represents the only step of substrate-level phosphorylation in the TCA. The beta subunit provides nucleotide specificity of the enzyme and binds the substrate succinate, while the binding sites for coenzyme A and phosphate are found in the alpha subunit.</text>
</comment>
<keyword evidence="2 7" id="KW-0816">Tricarboxylic acid cycle</keyword>
<accession>A0A8T7M5C1</accession>
<evidence type="ECO:0000259" key="9">
    <source>
        <dbReference type="PROSITE" id="PS50975"/>
    </source>
</evidence>
<dbReference type="Gene3D" id="3.40.50.261">
    <property type="entry name" value="Succinyl-CoA synthetase domains"/>
    <property type="match status" value="1"/>
</dbReference>
<dbReference type="GO" id="GO:0000287">
    <property type="term" value="F:magnesium ion binding"/>
    <property type="evidence" value="ECO:0007669"/>
    <property type="project" value="UniProtKB-UniRule"/>
</dbReference>
<dbReference type="InterPro" id="IPR017866">
    <property type="entry name" value="Succ-CoA_synthase_bsu_CS"/>
</dbReference>
<dbReference type="FunFam" id="3.30.1490.20:FF:000014">
    <property type="entry name" value="Succinate--CoA ligase [ADP-forming] subunit beta"/>
    <property type="match status" value="1"/>
</dbReference>
<evidence type="ECO:0000256" key="1">
    <source>
        <dbReference type="ARBA" id="ARBA00009182"/>
    </source>
</evidence>
<sequence>MKIHEYQAKEILRQYAIPVQKGEVATTPAEAKAIAEKFGKAVVVKAQVHAGGRGKAGGVKFSPTVDAAEQNATKILGMDIKGSIVKKVLVTDAADIAKEYYLGMIIDRASKGITIMASAEGGMEIEDVAKESPEKIIKVLADPFMGLLDYQARDIAIGLGLPADKQRGFMTIAKELYKAFIANDCEILEINPLVITEQGEWLALDAKLVFDDNAEFRHKKLFESLRDLGEEEPAEIEARSAGLSYVKLDGNIGCVVNGAGLAMATMDSLKLYGGEPANFLDIGGGAKAEKVTAAIHIILSDPNVKAILFNIFGGITRGDDVARGIIAGLNAIKTSIPIVIRLVGTNSIEGRKILEEANLRSAETLSEAAQKVVSIAKEREAGK</sequence>
<feature type="binding site" evidence="7">
    <location>
        <position position="205"/>
    </location>
    <ligand>
        <name>Mg(2+)</name>
        <dbReference type="ChEBI" id="CHEBI:18420"/>
    </ligand>
</feature>
<dbReference type="GO" id="GO:0005829">
    <property type="term" value="C:cytosol"/>
    <property type="evidence" value="ECO:0007669"/>
    <property type="project" value="TreeGrafter"/>
</dbReference>
<evidence type="ECO:0000256" key="5">
    <source>
        <dbReference type="ARBA" id="ARBA00022741"/>
    </source>
</evidence>
<organism evidence="10 12">
    <name type="scientific">Candidatus Chlorohelix allophototropha</name>
    <dbReference type="NCBI Taxonomy" id="3003348"/>
    <lineage>
        <taxon>Bacteria</taxon>
        <taxon>Bacillati</taxon>
        <taxon>Chloroflexota</taxon>
        <taxon>Chloroflexia</taxon>
        <taxon>Candidatus Chloroheliales</taxon>
        <taxon>Candidatus Chloroheliaceae</taxon>
        <taxon>Candidatus Chlorohelix</taxon>
    </lineage>
</organism>
<protein>
    <recommendedName>
        <fullName evidence="7">Succinate--CoA ligase [ADP-forming] subunit beta</fullName>
        <ecNumber evidence="7">6.2.1.5</ecNumber>
    </recommendedName>
    <alternativeName>
        <fullName evidence="7">Succinyl-CoA synthetase subunit beta</fullName>
        <shortName evidence="7">SCS-beta</shortName>
    </alternativeName>
</protein>
<keyword evidence="7 8" id="KW-0067">ATP-binding</keyword>
<dbReference type="PROSITE" id="PS01217">
    <property type="entry name" value="SUCCINYL_COA_LIG_3"/>
    <property type="match status" value="1"/>
</dbReference>
<evidence type="ECO:0000313" key="10">
    <source>
        <dbReference type="EMBL" id="NWJ47330.1"/>
    </source>
</evidence>
<feature type="binding site" evidence="7">
    <location>
        <position position="94"/>
    </location>
    <ligand>
        <name>ATP</name>
        <dbReference type="ChEBI" id="CHEBI:30616"/>
    </ligand>
</feature>
<dbReference type="NCBIfam" id="NF001913">
    <property type="entry name" value="PRK00696.1"/>
    <property type="match status" value="1"/>
</dbReference>
<keyword evidence="6 7" id="KW-0460">Magnesium</keyword>
<dbReference type="FunFam" id="3.40.50.261:FF:000001">
    <property type="entry name" value="Succinate--CoA ligase [ADP-forming] subunit beta"/>
    <property type="match status" value="1"/>
</dbReference>
<feature type="binding site" evidence="7">
    <location>
        <position position="257"/>
    </location>
    <ligand>
        <name>substrate</name>
        <note>ligand shared with subunit alpha</note>
    </ligand>
</feature>
<reference evidence="10 12" key="1">
    <citation type="submission" date="2020-06" db="EMBL/GenBank/DDBJ databases">
        <title>Anoxygenic phototrophic Chloroflexota member uses a Type I reaction center.</title>
        <authorList>
            <person name="Tsuji J.M."/>
            <person name="Shaw N.A."/>
            <person name="Nagashima S."/>
            <person name="Venkiteswaran J."/>
            <person name="Schiff S.L."/>
            <person name="Hanada S."/>
            <person name="Tank M."/>
            <person name="Neufeld J.D."/>
        </authorList>
    </citation>
    <scope>NUCLEOTIDE SEQUENCE [LARGE SCALE GENOMIC DNA]</scope>
    <source>
        <strain evidence="10">L227-S17</strain>
    </source>
</reference>
<feature type="binding site" evidence="7">
    <location>
        <begin position="52"/>
        <end position="54"/>
    </location>
    <ligand>
        <name>ATP</name>
        <dbReference type="ChEBI" id="CHEBI:30616"/>
    </ligand>
</feature>
<dbReference type="Pfam" id="PF00549">
    <property type="entry name" value="Ligase_CoA"/>
    <property type="match status" value="1"/>
</dbReference>
<dbReference type="EMBL" id="CP128400">
    <property type="protein sequence ID" value="WJW69247.1"/>
    <property type="molecule type" value="Genomic_DNA"/>
</dbReference>
<reference evidence="11" key="2">
    <citation type="journal article" date="2024" name="Nature">
        <title>Anoxygenic phototroph of the Chloroflexota uses a type I reaction centre.</title>
        <authorList>
            <person name="Tsuji J.M."/>
            <person name="Shaw N.A."/>
            <person name="Nagashima S."/>
            <person name="Venkiteswaran J.J."/>
            <person name="Schiff S.L."/>
            <person name="Watanabe T."/>
            <person name="Fukui M."/>
            <person name="Hanada S."/>
            <person name="Tank M."/>
            <person name="Neufeld J.D."/>
        </authorList>
    </citation>
    <scope>NUCLEOTIDE SEQUENCE</scope>
    <source>
        <strain evidence="11">L227-S17</strain>
    </source>
</reference>
<dbReference type="PROSITE" id="PS50975">
    <property type="entry name" value="ATP_GRASP"/>
    <property type="match status" value="1"/>
</dbReference>
<dbReference type="Proteomes" id="UP001431572">
    <property type="component" value="Chromosome 2"/>
</dbReference>
<dbReference type="InterPro" id="IPR005809">
    <property type="entry name" value="Succ_CoA_ligase-like_bsu"/>
</dbReference>
<dbReference type="PANTHER" id="PTHR11815">
    <property type="entry name" value="SUCCINYL-COA SYNTHETASE BETA CHAIN"/>
    <property type="match status" value="1"/>
</dbReference>
<evidence type="ECO:0000256" key="2">
    <source>
        <dbReference type="ARBA" id="ARBA00022532"/>
    </source>
</evidence>
<feature type="domain" description="ATP-grasp" evidence="9">
    <location>
        <begin position="9"/>
        <end position="222"/>
    </location>
</feature>
<dbReference type="FunFam" id="3.30.470.20:FF:000002">
    <property type="entry name" value="Succinate--CoA ligase [ADP-forming] subunit beta"/>
    <property type="match status" value="1"/>
</dbReference>
<dbReference type="NCBIfam" id="TIGR01016">
    <property type="entry name" value="sucCoAbeta"/>
    <property type="match status" value="1"/>
</dbReference>
<keyword evidence="13" id="KW-1185">Reference proteome</keyword>
<evidence type="ECO:0000256" key="7">
    <source>
        <dbReference type="HAMAP-Rule" id="MF_00558"/>
    </source>
</evidence>
<comment type="catalytic activity">
    <reaction evidence="7">
        <text>succinate + ATP + CoA = succinyl-CoA + ADP + phosphate</text>
        <dbReference type="Rhea" id="RHEA:17661"/>
        <dbReference type="ChEBI" id="CHEBI:30031"/>
        <dbReference type="ChEBI" id="CHEBI:30616"/>
        <dbReference type="ChEBI" id="CHEBI:43474"/>
        <dbReference type="ChEBI" id="CHEBI:57287"/>
        <dbReference type="ChEBI" id="CHEBI:57292"/>
        <dbReference type="ChEBI" id="CHEBI:456216"/>
        <dbReference type="EC" id="6.2.1.5"/>
    </reaction>
</comment>
<evidence type="ECO:0000256" key="8">
    <source>
        <dbReference type="PROSITE-ProRule" id="PRU00409"/>
    </source>
</evidence>
<dbReference type="SUPFAM" id="SSF56059">
    <property type="entry name" value="Glutathione synthetase ATP-binding domain-like"/>
    <property type="match status" value="1"/>
</dbReference>
<dbReference type="PANTHER" id="PTHR11815:SF10">
    <property type="entry name" value="SUCCINATE--COA LIGASE [GDP-FORMING] SUBUNIT BETA, MITOCHONDRIAL"/>
    <property type="match status" value="1"/>
</dbReference>
<dbReference type="PIRSF" id="PIRSF001554">
    <property type="entry name" value="SucCS_beta"/>
    <property type="match status" value="1"/>
</dbReference>
<keyword evidence="3 7" id="KW-0436">Ligase</keyword>
<dbReference type="SUPFAM" id="SSF52210">
    <property type="entry name" value="Succinyl-CoA synthetase domains"/>
    <property type="match status" value="1"/>
</dbReference>
<dbReference type="AlphaFoldDB" id="A0A8T7M5C1"/>
<comment type="caution">
    <text evidence="7">Lacks conserved residue(s) required for the propagation of feature annotation.</text>
</comment>
<dbReference type="Gene3D" id="3.30.470.20">
    <property type="entry name" value="ATP-grasp fold, B domain"/>
    <property type="match status" value="1"/>
</dbReference>
<comment type="similarity">
    <text evidence="1 7">Belongs to the succinate/malate CoA ligase beta subunit family.</text>
</comment>
<comment type="catalytic activity">
    <reaction evidence="7">
        <text>GTP + succinate + CoA = succinyl-CoA + GDP + phosphate</text>
        <dbReference type="Rhea" id="RHEA:22120"/>
        <dbReference type="ChEBI" id="CHEBI:30031"/>
        <dbReference type="ChEBI" id="CHEBI:37565"/>
        <dbReference type="ChEBI" id="CHEBI:43474"/>
        <dbReference type="ChEBI" id="CHEBI:57287"/>
        <dbReference type="ChEBI" id="CHEBI:57292"/>
        <dbReference type="ChEBI" id="CHEBI:58189"/>
    </reaction>
</comment>
<dbReference type="InterPro" id="IPR005811">
    <property type="entry name" value="SUCC_ACL_C"/>
</dbReference>
<dbReference type="GO" id="GO:0004775">
    <property type="term" value="F:succinate-CoA ligase (ADP-forming) activity"/>
    <property type="evidence" value="ECO:0007669"/>
    <property type="project" value="UniProtKB-UniRule"/>
</dbReference>
<gene>
    <name evidence="7 10" type="primary">sucC</name>
    <name evidence="10" type="ORF">HXX08_15835</name>
    <name evidence="11" type="ORF">OZ401_002848</name>
</gene>
<dbReference type="Proteomes" id="UP000521676">
    <property type="component" value="Unassembled WGS sequence"/>
</dbReference>
<evidence type="ECO:0000256" key="4">
    <source>
        <dbReference type="ARBA" id="ARBA00022723"/>
    </source>
</evidence>
<dbReference type="GO" id="GO:0042709">
    <property type="term" value="C:succinate-CoA ligase complex"/>
    <property type="evidence" value="ECO:0007669"/>
    <property type="project" value="TreeGrafter"/>
</dbReference>
<feature type="binding site" evidence="7">
    <location>
        <position position="99"/>
    </location>
    <ligand>
        <name>ATP</name>
        <dbReference type="ChEBI" id="CHEBI:30616"/>
    </ligand>
</feature>
<feature type="binding site" evidence="7">
    <location>
        <begin position="314"/>
        <end position="316"/>
    </location>
    <ligand>
        <name>substrate</name>
        <note>ligand shared with subunit alpha</note>
    </ligand>
</feature>
<proteinExistence type="inferred from homology"/>
<evidence type="ECO:0000313" key="12">
    <source>
        <dbReference type="Proteomes" id="UP000521676"/>
    </source>
</evidence>
<evidence type="ECO:0000313" key="13">
    <source>
        <dbReference type="Proteomes" id="UP001431572"/>
    </source>
</evidence>
<keyword evidence="5 7" id="KW-0547">Nucleotide-binding</keyword>
<evidence type="ECO:0000313" key="11">
    <source>
        <dbReference type="EMBL" id="WJW69247.1"/>
    </source>
</evidence>
<dbReference type="RefSeq" id="WP_341471133.1">
    <property type="nucleotide sequence ID" value="NZ_CP128400.1"/>
</dbReference>
<dbReference type="InterPro" id="IPR016102">
    <property type="entry name" value="Succinyl-CoA_synth-like"/>
</dbReference>
<comment type="subunit">
    <text evidence="7">Heterotetramer of two alpha and two beta subunits.</text>
</comment>
<dbReference type="GO" id="GO:0006104">
    <property type="term" value="P:succinyl-CoA metabolic process"/>
    <property type="evidence" value="ECO:0007669"/>
    <property type="project" value="TreeGrafter"/>
</dbReference>
<dbReference type="InterPro" id="IPR013815">
    <property type="entry name" value="ATP_grasp_subdomain_1"/>
</dbReference>
<name>A0A8T7M5C1_9CHLR</name>
<dbReference type="Gene3D" id="3.30.1490.20">
    <property type="entry name" value="ATP-grasp fold, A domain"/>
    <property type="match status" value="1"/>
</dbReference>
<dbReference type="Pfam" id="PF08442">
    <property type="entry name" value="ATP-grasp_2"/>
    <property type="match status" value="1"/>
</dbReference>
<evidence type="ECO:0000256" key="3">
    <source>
        <dbReference type="ARBA" id="ARBA00022598"/>
    </source>
</evidence>
<dbReference type="EC" id="6.2.1.5" evidence="7"/>
<dbReference type="InterPro" id="IPR013650">
    <property type="entry name" value="ATP-grasp_succ-CoA_synth-type"/>
</dbReference>
<dbReference type="HAMAP" id="MF_00558">
    <property type="entry name" value="Succ_CoA_beta"/>
    <property type="match status" value="1"/>
</dbReference>
<feature type="binding site" evidence="7">
    <location>
        <position position="45"/>
    </location>
    <ligand>
        <name>ATP</name>
        <dbReference type="ChEBI" id="CHEBI:30616"/>
    </ligand>
</feature>
<evidence type="ECO:0000256" key="6">
    <source>
        <dbReference type="ARBA" id="ARBA00022842"/>
    </source>
</evidence>
<dbReference type="InterPro" id="IPR011761">
    <property type="entry name" value="ATP-grasp"/>
</dbReference>
<dbReference type="GO" id="GO:0005524">
    <property type="term" value="F:ATP binding"/>
    <property type="evidence" value="ECO:0007669"/>
    <property type="project" value="UniProtKB-UniRule"/>
</dbReference>
<dbReference type="GO" id="GO:0006099">
    <property type="term" value="P:tricarboxylic acid cycle"/>
    <property type="evidence" value="ECO:0007669"/>
    <property type="project" value="UniProtKB-UniRule"/>
</dbReference>
<feature type="binding site" evidence="7">
    <location>
        <position position="191"/>
    </location>
    <ligand>
        <name>Mg(2+)</name>
        <dbReference type="ChEBI" id="CHEBI:18420"/>
    </ligand>
</feature>